<feature type="compositionally biased region" description="Basic and acidic residues" evidence="2">
    <location>
        <begin position="58"/>
        <end position="72"/>
    </location>
</feature>
<feature type="coiled-coil region" evidence="1">
    <location>
        <begin position="944"/>
        <end position="971"/>
    </location>
</feature>
<dbReference type="GO" id="GO:1990758">
    <property type="term" value="P:mitotic sister chromatid biorientation"/>
    <property type="evidence" value="ECO:0007669"/>
    <property type="project" value="TreeGrafter"/>
</dbReference>
<sequence>MPSPLKPRRSPRSRTSLAGVGSGGIQLGGSSMTTKSSSTSLSNAAVKENTSNHSARLVAKEDTMNSAKEKAISKKRAASVGGPELDNLLRESSSKANTDNSARVPATSRRNAPAPRKSAIRQVPQVFLSPTGLVPSPESRKGLSMPPLSEQIAQLSKPQTQSAASNSAPSASVKAGVAGASHARSSMSALSSSRTRDSNHTISYPAASSSQRADQRASVTQVIRPKRRVTFSSRQEKTEFARDEPTLRMQSLRREDVSPPSTPASSSIASIGFASFVQTRDESESESESSSDDEDDSDMDLDGSTIELTGRSLAASIAASLPHDDSTMDTSGDATGDDSVIEHDEDTVSMQMTGNYGSIGKRSLEDDQDEDDAEDSADTISRPPAAGDESDQMDMTQSMPSEPALKRRRSSSSGNEPNRSDNARARLQPSSDDSDMSMSLDDRPADSSDMNLDQTVTMELTQNLNVNESYVTDNSDDEDDNDEEDGMELTKAITTKIEAKRNGDATTTIVTSFPSSFNTGDLSDVDGADSGSEDGSDVREDQTVTMEMTRAATGFIRSKNPTSSDMDIVDQSSSMTGLLRTSSDDISMSMDMTVPMGGIADSSAVSPVKTTATPNKPKLGTGAPSPFQPAVPRSPSKFRQSLRGGMAALDSPNRSPAQRIGMPGAPTQPSSAATPANGHAAALTSFRRSIIGGVASPSYIHSPARRVQSINPVAPSDEAPSTPLTAANLSAAGLSRSAQKVSPSPASKFARAVMAQRDRKSLGGASMGVTWPVANGTSSPMRANGAHASPRRRAGRSSLVAAILPDLSSAATNDSFHSAVESGGARSSESGDTQDASFAVGANMSGSDIGAGVESFDDYSNDHLAHVPVQMPLNDFLGFVGVHFNDDMNASRRRPVPPPTKTEDEHTQAQVEDDDQKNPAIGGSHLPVAMMRLVKAACGSVPQLEALRDACREIKEQVDDGREKMVEMEQAFYDAPPDFVREIMGLQNEEEKMEMEAQFKLQKQAARALVCADYYGWRLDKEFDQEMIQTLQAYHGRLQCDLHIVTTKRQQLQQELLPVLRAKHAQLKADLASAKTRQAEIETCDADELRGLYSSIEEQHEVLESMRGKLLDVEEQHQRLLMRLEENRERMAVAQEMVDKAHATVDQIQGYTRGEAGRLLREIRNLEKLHLVRVLDNGFEGQPDADENDEQQQQQSAAHGDAKEVVLVLDGWLQVAMTLNGAFGPSATASARVSRIKLKQKNTRTTEAGTNTVRKLSVEILQRDFDADFADGVAQDGLVILRKISQTLIRQRILLAELEHLRCRFPVQLLPAKAAARASAGTVTTSSSSSSAASSASFDLDVESEVMLQASILLPNKRSKIVITATSDLKGAGENRSILLADSVKVDKIYGDVDAEAMSLQILDCIETDPTIGSLSKAFIETIETFDS</sequence>
<feature type="region of interest" description="Disordered" evidence="2">
    <location>
        <begin position="1180"/>
        <end position="1199"/>
    </location>
</feature>
<dbReference type="InterPro" id="IPR013253">
    <property type="entry name" value="Spc7_domain"/>
</dbReference>
<feature type="compositionally biased region" description="Polar residues" evidence="2">
    <location>
        <begin position="603"/>
        <end position="614"/>
    </location>
</feature>
<dbReference type="InParanoid" id="A0A317XX81"/>
<evidence type="ECO:0000313" key="4">
    <source>
        <dbReference type="EMBL" id="PWZ02897.1"/>
    </source>
</evidence>
<feature type="region of interest" description="Disordered" evidence="2">
    <location>
        <begin position="734"/>
        <end position="755"/>
    </location>
</feature>
<feature type="region of interest" description="Disordered" evidence="2">
    <location>
        <begin position="1"/>
        <end position="486"/>
    </location>
</feature>
<feature type="compositionally biased region" description="Polar residues" evidence="2">
    <location>
        <begin position="736"/>
        <end position="745"/>
    </location>
</feature>
<dbReference type="EMBL" id="KZ819188">
    <property type="protein sequence ID" value="PWZ02897.1"/>
    <property type="molecule type" value="Genomic_DNA"/>
</dbReference>
<dbReference type="InterPro" id="IPR040850">
    <property type="entry name" value="Knl1_RWD_C"/>
</dbReference>
<feature type="compositionally biased region" description="Low complexity" evidence="2">
    <location>
        <begin position="663"/>
        <end position="676"/>
    </location>
</feature>
<feature type="region of interest" description="Disordered" evidence="2">
    <location>
        <begin position="601"/>
        <end position="679"/>
    </location>
</feature>
<name>A0A317XX81_9BASI</name>
<feature type="compositionally biased region" description="Polar residues" evidence="2">
    <location>
        <begin position="151"/>
        <end position="161"/>
    </location>
</feature>
<dbReference type="Pfam" id="PF08317">
    <property type="entry name" value="Spc7"/>
    <property type="match status" value="1"/>
</dbReference>
<feature type="region of interest" description="Disordered" evidence="2">
    <location>
        <begin position="888"/>
        <end position="923"/>
    </location>
</feature>
<evidence type="ECO:0000259" key="3">
    <source>
        <dbReference type="SMART" id="SM00787"/>
    </source>
</evidence>
<dbReference type="GO" id="GO:0034501">
    <property type="term" value="P:protein localization to kinetochore"/>
    <property type="evidence" value="ECO:0007669"/>
    <property type="project" value="TreeGrafter"/>
</dbReference>
<keyword evidence="5" id="KW-1185">Reference proteome</keyword>
<feature type="compositionally biased region" description="Basic and acidic residues" evidence="2">
    <location>
        <begin position="234"/>
        <end position="257"/>
    </location>
</feature>
<protein>
    <recommendedName>
        <fullName evidence="3">Spc7 kinetochore protein domain-containing protein</fullName>
    </recommendedName>
</protein>
<feature type="compositionally biased region" description="Low complexity" evidence="2">
    <location>
        <begin position="263"/>
        <end position="276"/>
    </location>
</feature>
<feature type="compositionally biased region" description="Acidic residues" evidence="2">
    <location>
        <begin position="366"/>
        <end position="377"/>
    </location>
</feature>
<feature type="compositionally biased region" description="Basic residues" evidence="2">
    <location>
        <begin position="1"/>
        <end position="12"/>
    </location>
</feature>
<evidence type="ECO:0000313" key="5">
    <source>
        <dbReference type="Proteomes" id="UP000246740"/>
    </source>
</evidence>
<feature type="region of interest" description="Disordered" evidence="2">
    <location>
        <begin position="773"/>
        <end position="794"/>
    </location>
</feature>
<feature type="compositionally biased region" description="Low complexity" evidence="2">
    <location>
        <begin position="28"/>
        <end position="42"/>
    </location>
</feature>
<organism evidence="4 5">
    <name type="scientific">Testicularia cyperi</name>
    <dbReference type="NCBI Taxonomy" id="1882483"/>
    <lineage>
        <taxon>Eukaryota</taxon>
        <taxon>Fungi</taxon>
        <taxon>Dikarya</taxon>
        <taxon>Basidiomycota</taxon>
        <taxon>Ustilaginomycotina</taxon>
        <taxon>Ustilaginomycetes</taxon>
        <taxon>Ustilaginales</taxon>
        <taxon>Anthracoideaceae</taxon>
        <taxon>Testicularia</taxon>
    </lineage>
</organism>
<proteinExistence type="predicted"/>
<feature type="coiled-coil region" evidence="1">
    <location>
        <begin position="1096"/>
        <end position="1130"/>
    </location>
</feature>
<dbReference type="STRING" id="1882483.A0A317XX81"/>
<feature type="compositionally biased region" description="Acidic residues" evidence="2">
    <location>
        <begin position="523"/>
        <end position="535"/>
    </location>
</feature>
<feature type="compositionally biased region" description="Acidic residues" evidence="2">
    <location>
        <begin position="283"/>
        <end position="301"/>
    </location>
</feature>
<evidence type="ECO:0000256" key="1">
    <source>
        <dbReference type="SAM" id="Coils"/>
    </source>
</evidence>
<dbReference type="InterPro" id="IPR033338">
    <property type="entry name" value="Spc105/Spc7"/>
</dbReference>
<dbReference type="GO" id="GO:0007094">
    <property type="term" value="P:mitotic spindle assembly checkpoint signaling"/>
    <property type="evidence" value="ECO:0007669"/>
    <property type="project" value="TreeGrafter"/>
</dbReference>
<keyword evidence="1" id="KW-0175">Coiled coil</keyword>
<dbReference type="SMART" id="SM00787">
    <property type="entry name" value="Spc7"/>
    <property type="match status" value="1"/>
</dbReference>
<dbReference type="GO" id="GO:0000776">
    <property type="term" value="C:kinetochore"/>
    <property type="evidence" value="ECO:0007669"/>
    <property type="project" value="TreeGrafter"/>
</dbReference>
<feature type="compositionally biased region" description="Low complexity" evidence="2">
    <location>
        <begin position="206"/>
        <end position="218"/>
    </location>
</feature>
<feature type="compositionally biased region" description="Acidic residues" evidence="2">
    <location>
        <begin position="474"/>
        <end position="486"/>
    </location>
</feature>
<dbReference type="OrthoDB" id="360161at2759"/>
<feature type="region of interest" description="Disordered" evidence="2">
    <location>
        <begin position="509"/>
        <end position="541"/>
    </location>
</feature>
<dbReference type="PANTHER" id="PTHR28260">
    <property type="entry name" value="SPINDLE POLE BODY COMPONENT SPC105"/>
    <property type="match status" value="1"/>
</dbReference>
<accession>A0A317XX81</accession>
<feature type="compositionally biased region" description="Polar residues" evidence="2">
    <location>
        <begin position="825"/>
        <end position="836"/>
    </location>
</feature>
<feature type="compositionally biased region" description="Low complexity" evidence="2">
    <location>
        <begin position="162"/>
        <end position="193"/>
    </location>
</feature>
<feature type="domain" description="Spc7 kinetochore protein" evidence="3">
    <location>
        <begin position="856"/>
        <end position="1186"/>
    </location>
</feature>
<feature type="compositionally biased region" description="Polar residues" evidence="2">
    <location>
        <begin position="448"/>
        <end position="472"/>
    </location>
</feature>
<dbReference type="PANTHER" id="PTHR28260:SF1">
    <property type="entry name" value="SPINDLE POLE BODY COMPONENT SPC105"/>
    <property type="match status" value="1"/>
</dbReference>
<feature type="compositionally biased region" description="Polar residues" evidence="2">
    <location>
        <begin position="509"/>
        <end position="521"/>
    </location>
</feature>
<evidence type="ECO:0000256" key="2">
    <source>
        <dbReference type="SAM" id="MobiDB-lite"/>
    </source>
</evidence>
<feature type="region of interest" description="Disordered" evidence="2">
    <location>
        <begin position="818"/>
        <end position="839"/>
    </location>
</feature>
<dbReference type="Proteomes" id="UP000246740">
    <property type="component" value="Unassembled WGS sequence"/>
</dbReference>
<gene>
    <name evidence="4" type="ORF">BCV70DRAFT_197155</name>
</gene>
<dbReference type="Pfam" id="PF18210">
    <property type="entry name" value="Knl1_RWD_C"/>
    <property type="match status" value="1"/>
</dbReference>
<reference evidence="4 5" key="1">
    <citation type="journal article" date="2018" name="Mol. Biol. Evol.">
        <title>Broad Genomic Sampling Reveals a Smut Pathogenic Ancestry of the Fungal Clade Ustilaginomycotina.</title>
        <authorList>
            <person name="Kijpornyongpan T."/>
            <person name="Mondo S.J."/>
            <person name="Barry K."/>
            <person name="Sandor L."/>
            <person name="Lee J."/>
            <person name="Lipzen A."/>
            <person name="Pangilinan J."/>
            <person name="LaButti K."/>
            <person name="Hainaut M."/>
            <person name="Henrissat B."/>
            <person name="Grigoriev I.V."/>
            <person name="Spatafora J.W."/>
            <person name="Aime M.C."/>
        </authorList>
    </citation>
    <scope>NUCLEOTIDE SEQUENCE [LARGE SCALE GENOMIC DNA]</scope>
    <source>
        <strain evidence="4 5">MCA 3645</strain>
    </source>
</reference>